<dbReference type="FunFam" id="1.10.8.400:FF:000001">
    <property type="entry name" value="Enoyl-[acyl-carrier-protein] reductase [NADH]"/>
    <property type="match status" value="1"/>
</dbReference>
<evidence type="ECO:0000256" key="1">
    <source>
        <dbReference type="ARBA" id="ARBA00005194"/>
    </source>
</evidence>
<dbReference type="Gene3D" id="3.40.50.720">
    <property type="entry name" value="NAD(P)-binding Rossmann-like Domain"/>
    <property type="match status" value="1"/>
</dbReference>
<comment type="pathway">
    <text evidence="1">Lipid metabolism; fatty acid biosynthesis.</text>
</comment>
<dbReference type="GO" id="GO:0006633">
    <property type="term" value="P:fatty acid biosynthetic process"/>
    <property type="evidence" value="ECO:0007669"/>
    <property type="project" value="UniProtKB-KW"/>
</dbReference>
<protein>
    <recommendedName>
        <fullName evidence="10">Enoyl-ACP reductase</fullName>
    </recommendedName>
</protein>
<sequence>MYNCIHATCRVGKGNKGQAIILRKLFLYSLKAIMPPSDAKRFAVRDAYRAPHASFNCCCLQFTTMALQSATRIQRAAAARSEAILAALPAARVSARPFASMRMTVTSPSVQTSAFVRTAIRKAAAGRALSVKVAAVNGSGLKVDLRGKKAFIAGVADDQGFGWAIAKALAEAGAEISLGVWVPALNIFKTSFEKGKFDESRKLSDGSLMTFSHIYPMDAVFDTMADVPEEVAANKRYAGNKKWTVAEVAECVAQDSGSIDILIHSLANGPEVVKPLLETSRKGYLAALSASSYSLISMVQRFGPIMNEGGAVVSLTYNASNRIIPGYGGGMSTAKAALESDTRVLAYEAGRKYKVRVNTISAGPLGSRAARAIGFIDDMIRYSYENSPIQKELAAIEVGNVAAFLVSPLSSAVTGHVMFVDNGLNVMGIATDSKTLDRPQ</sequence>
<dbReference type="PANTHER" id="PTHR43159:SF2">
    <property type="entry name" value="ENOYL-[ACYL-CARRIER-PROTEIN] REDUCTASE [NADH], CHLOROPLASTIC"/>
    <property type="match status" value="1"/>
</dbReference>
<evidence type="ECO:0000256" key="7">
    <source>
        <dbReference type="ARBA" id="ARBA00023160"/>
    </source>
</evidence>
<accession>A0A8J4FBQ6</accession>
<reference evidence="8" key="1">
    <citation type="journal article" date="2021" name="Proc. Natl. Acad. Sci. U.S.A.">
        <title>Three genomes in the algal genus Volvox reveal the fate of a haploid sex-determining region after a transition to homothallism.</title>
        <authorList>
            <person name="Yamamoto K."/>
            <person name="Hamaji T."/>
            <person name="Kawai-Toyooka H."/>
            <person name="Matsuzaki R."/>
            <person name="Takahashi F."/>
            <person name="Nishimura Y."/>
            <person name="Kawachi M."/>
            <person name="Noguchi H."/>
            <person name="Minakuchi Y."/>
            <person name="Umen J.G."/>
            <person name="Toyoda A."/>
            <person name="Nozaki H."/>
        </authorList>
    </citation>
    <scope>NUCLEOTIDE SEQUENCE</scope>
    <source>
        <strain evidence="8">NIES-3780</strain>
    </source>
</reference>
<proteinExistence type="inferred from homology"/>
<comment type="similarity">
    <text evidence="2">Belongs to the short-chain dehydrogenases/reductases (SDR) family. FabI subfamily.</text>
</comment>
<dbReference type="CDD" id="cd05372">
    <property type="entry name" value="ENR_SDR"/>
    <property type="match status" value="1"/>
</dbReference>
<dbReference type="PANTHER" id="PTHR43159">
    <property type="entry name" value="ENOYL-[ACYL-CARRIER-PROTEIN] REDUCTASE"/>
    <property type="match status" value="1"/>
</dbReference>
<dbReference type="GO" id="GO:0004318">
    <property type="term" value="F:enoyl-[acyl-carrier-protein] reductase (NADH) activity"/>
    <property type="evidence" value="ECO:0007669"/>
    <property type="project" value="InterPro"/>
</dbReference>
<dbReference type="Proteomes" id="UP000747399">
    <property type="component" value="Unassembled WGS sequence"/>
</dbReference>
<evidence type="ECO:0000313" key="9">
    <source>
        <dbReference type="Proteomes" id="UP000747399"/>
    </source>
</evidence>
<dbReference type="NCBIfam" id="NF004957">
    <property type="entry name" value="PRK06300.1"/>
    <property type="match status" value="1"/>
</dbReference>
<evidence type="ECO:0000256" key="4">
    <source>
        <dbReference type="ARBA" id="ARBA00022832"/>
    </source>
</evidence>
<dbReference type="Pfam" id="PF13561">
    <property type="entry name" value="adh_short_C2"/>
    <property type="match status" value="1"/>
</dbReference>
<evidence type="ECO:0000256" key="6">
    <source>
        <dbReference type="ARBA" id="ARBA00023098"/>
    </source>
</evidence>
<keyword evidence="4" id="KW-0276">Fatty acid metabolism</keyword>
<dbReference type="EMBL" id="BNCO01000113">
    <property type="protein sequence ID" value="GIL68315.1"/>
    <property type="molecule type" value="Genomic_DNA"/>
</dbReference>
<dbReference type="InterPro" id="IPR036291">
    <property type="entry name" value="NAD(P)-bd_dom_sf"/>
</dbReference>
<keyword evidence="5" id="KW-0560">Oxidoreductase</keyword>
<dbReference type="InterPro" id="IPR002347">
    <property type="entry name" value="SDR_fam"/>
</dbReference>
<keyword evidence="7" id="KW-0275">Fatty acid biosynthesis</keyword>
<evidence type="ECO:0008006" key="10">
    <source>
        <dbReference type="Google" id="ProtNLM"/>
    </source>
</evidence>
<name>A0A8J4FBQ6_9CHLO</name>
<evidence type="ECO:0000256" key="3">
    <source>
        <dbReference type="ARBA" id="ARBA00022516"/>
    </source>
</evidence>
<dbReference type="InterPro" id="IPR014358">
    <property type="entry name" value="Enoyl-ACP_Rdtase_NADH"/>
</dbReference>
<evidence type="ECO:0000313" key="8">
    <source>
        <dbReference type="EMBL" id="GIL68315.1"/>
    </source>
</evidence>
<organism evidence="8 9">
    <name type="scientific">Volvox africanus</name>
    <dbReference type="NCBI Taxonomy" id="51714"/>
    <lineage>
        <taxon>Eukaryota</taxon>
        <taxon>Viridiplantae</taxon>
        <taxon>Chlorophyta</taxon>
        <taxon>core chlorophytes</taxon>
        <taxon>Chlorophyceae</taxon>
        <taxon>CS clade</taxon>
        <taxon>Chlamydomonadales</taxon>
        <taxon>Volvocaceae</taxon>
        <taxon>Volvox</taxon>
    </lineage>
</organism>
<dbReference type="Gene3D" id="1.10.8.400">
    <property type="entry name" value="Enoyl acyl carrier protein reductase"/>
    <property type="match status" value="1"/>
</dbReference>
<keyword evidence="6" id="KW-0443">Lipid metabolism</keyword>
<dbReference type="AlphaFoldDB" id="A0A8J4FBQ6"/>
<evidence type="ECO:0000256" key="2">
    <source>
        <dbReference type="ARBA" id="ARBA00009233"/>
    </source>
</evidence>
<evidence type="ECO:0000256" key="5">
    <source>
        <dbReference type="ARBA" id="ARBA00023002"/>
    </source>
</evidence>
<keyword evidence="9" id="KW-1185">Reference proteome</keyword>
<keyword evidence="3" id="KW-0444">Lipid biosynthesis</keyword>
<dbReference type="SUPFAM" id="SSF51735">
    <property type="entry name" value="NAD(P)-binding Rossmann-fold domains"/>
    <property type="match status" value="1"/>
</dbReference>
<gene>
    <name evidence="8" type="ORF">Vafri_21597</name>
</gene>
<comment type="caution">
    <text evidence="8">The sequence shown here is derived from an EMBL/GenBank/DDBJ whole genome shotgun (WGS) entry which is preliminary data.</text>
</comment>
<dbReference type="PRINTS" id="PR00081">
    <property type="entry name" value="GDHRDH"/>
</dbReference>